<feature type="compositionally biased region" description="Basic residues" evidence="5">
    <location>
        <begin position="369"/>
        <end position="382"/>
    </location>
</feature>
<evidence type="ECO:0000256" key="6">
    <source>
        <dbReference type="SAM" id="Phobius"/>
    </source>
</evidence>
<name>A0A0C2Y8L8_HEBCY</name>
<reference evidence="8" key="2">
    <citation type="submission" date="2015-01" db="EMBL/GenBank/DDBJ databases">
        <title>Evolutionary Origins and Diversification of the Mycorrhizal Mutualists.</title>
        <authorList>
            <consortium name="DOE Joint Genome Institute"/>
            <consortium name="Mycorrhizal Genomics Consortium"/>
            <person name="Kohler A."/>
            <person name="Kuo A."/>
            <person name="Nagy L.G."/>
            <person name="Floudas D."/>
            <person name="Copeland A."/>
            <person name="Barry K.W."/>
            <person name="Cichocki N."/>
            <person name="Veneault-Fourrey C."/>
            <person name="LaButti K."/>
            <person name="Lindquist E.A."/>
            <person name="Lipzen A."/>
            <person name="Lundell T."/>
            <person name="Morin E."/>
            <person name="Murat C."/>
            <person name="Riley R."/>
            <person name="Ohm R."/>
            <person name="Sun H."/>
            <person name="Tunlid A."/>
            <person name="Henrissat B."/>
            <person name="Grigoriev I.V."/>
            <person name="Hibbett D.S."/>
            <person name="Martin F."/>
        </authorList>
    </citation>
    <scope>NUCLEOTIDE SEQUENCE [LARGE SCALE GENOMIC DNA]</scope>
    <source>
        <strain evidence="8">h7</strain>
    </source>
</reference>
<keyword evidence="3 6" id="KW-1133">Transmembrane helix</keyword>
<evidence type="ECO:0000256" key="2">
    <source>
        <dbReference type="ARBA" id="ARBA00022692"/>
    </source>
</evidence>
<evidence type="ECO:0000256" key="1">
    <source>
        <dbReference type="ARBA" id="ARBA00004167"/>
    </source>
</evidence>
<dbReference type="InterPro" id="IPR012879">
    <property type="entry name" value="CCDC47"/>
</dbReference>
<dbReference type="HOGENOM" id="CLU_042570_1_0_1"/>
<evidence type="ECO:0008006" key="9">
    <source>
        <dbReference type="Google" id="ProtNLM"/>
    </source>
</evidence>
<protein>
    <recommendedName>
        <fullName evidence="9">DUF1682-domain-containing protein</fullName>
    </recommendedName>
</protein>
<keyword evidence="4 6" id="KW-0472">Membrane</keyword>
<dbReference type="GO" id="GO:0005509">
    <property type="term" value="F:calcium ion binding"/>
    <property type="evidence" value="ECO:0007669"/>
    <property type="project" value="InterPro"/>
</dbReference>
<dbReference type="Proteomes" id="UP000053424">
    <property type="component" value="Unassembled WGS sequence"/>
</dbReference>
<dbReference type="GO" id="GO:0032469">
    <property type="term" value="P:endoplasmic reticulum calcium ion homeostasis"/>
    <property type="evidence" value="ECO:0007669"/>
    <property type="project" value="InterPro"/>
</dbReference>
<dbReference type="GO" id="GO:0005783">
    <property type="term" value="C:endoplasmic reticulum"/>
    <property type="evidence" value="ECO:0007669"/>
    <property type="project" value="InterPro"/>
</dbReference>
<dbReference type="OrthoDB" id="10039147at2759"/>
<feature type="region of interest" description="Disordered" evidence="5">
    <location>
        <begin position="343"/>
        <end position="382"/>
    </location>
</feature>
<accession>A0A0C2Y8L8</accession>
<organism evidence="7 8">
    <name type="scientific">Hebeloma cylindrosporum</name>
    <dbReference type="NCBI Taxonomy" id="76867"/>
    <lineage>
        <taxon>Eukaryota</taxon>
        <taxon>Fungi</taxon>
        <taxon>Dikarya</taxon>
        <taxon>Basidiomycota</taxon>
        <taxon>Agaricomycotina</taxon>
        <taxon>Agaricomycetes</taxon>
        <taxon>Agaricomycetidae</taxon>
        <taxon>Agaricales</taxon>
        <taxon>Agaricineae</taxon>
        <taxon>Hymenogastraceae</taxon>
        <taxon>Hebeloma</taxon>
    </lineage>
</organism>
<reference evidence="7 8" key="1">
    <citation type="submission" date="2014-04" db="EMBL/GenBank/DDBJ databases">
        <authorList>
            <consortium name="DOE Joint Genome Institute"/>
            <person name="Kuo A."/>
            <person name="Gay G."/>
            <person name="Dore J."/>
            <person name="Kohler A."/>
            <person name="Nagy L.G."/>
            <person name="Floudas D."/>
            <person name="Copeland A."/>
            <person name="Barry K.W."/>
            <person name="Cichocki N."/>
            <person name="Veneault-Fourrey C."/>
            <person name="LaButti K."/>
            <person name="Lindquist E.A."/>
            <person name="Lipzen A."/>
            <person name="Lundell T."/>
            <person name="Morin E."/>
            <person name="Murat C."/>
            <person name="Sun H."/>
            <person name="Tunlid A."/>
            <person name="Henrissat B."/>
            <person name="Grigoriev I.V."/>
            <person name="Hibbett D.S."/>
            <person name="Martin F."/>
            <person name="Nordberg H.P."/>
            <person name="Cantor M.N."/>
            <person name="Hua S.X."/>
        </authorList>
    </citation>
    <scope>NUCLEOTIDE SEQUENCE [LARGE SCALE GENOMIC DNA]</scope>
    <source>
        <strain evidence="8">h7</strain>
    </source>
</reference>
<dbReference type="GO" id="GO:0016020">
    <property type="term" value="C:membrane"/>
    <property type="evidence" value="ECO:0007669"/>
    <property type="project" value="UniProtKB-SubCell"/>
</dbReference>
<gene>
    <name evidence="7" type="ORF">M413DRAFT_305814</name>
</gene>
<sequence length="382" mass="43642">MSALVKLLAGITPPPIVTPQEYDGWQIKWKAIVFRPALLKIEGFLAIGILFYVLFWYIGSSVNASKAKKWISVHLPIYEQQFSRPQSKTGLIQDGYSDSFNFSTGRRNVASLHTIFTLRPRHDFFQWIFQTARTFVDLHYRPVDDIQLDFKLLPGALQDGFVWAIVAKDELLSVKANRWDLVGTLSRRFLFLQLNHSQTLAKTSENAAVPSAFVVMTEYADITENLLKPIGNFNLLNVLQDPKILPYFRSLSITDQPRERPNLPIPVEERQKHVILSLSAPSSSHAADTTALVSAMFQLVDSLNKIHLRPETKNKLKRIREDIDKTIKEDAEKEKALDAKAAAKRKAEEERIAKLSPAEQKKELEKERKRNLRKSQGKVVRK</sequence>
<evidence type="ECO:0000313" key="7">
    <source>
        <dbReference type="EMBL" id="KIM46168.1"/>
    </source>
</evidence>
<proteinExistence type="predicted"/>
<dbReference type="STRING" id="686832.A0A0C2Y8L8"/>
<dbReference type="PANTHER" id="PTHR12883">
    <property type="entry name" value="ADIPOCYTE-SPECIFIC PROTEIN 4-RELATED"/>
    <property type="match status" value="1"/>
</dbReference>
<feature type="compositionally biased region" description="Basic and acidic residues" evidence="5">
    <location>
        <begin position="345"/>
        <end position="368"/>
    </location>
</feature>
<evidence type="ECO:0000313" key="8">
    <source>
        <dbReference type="Proteomes" id="UP000053424"/>
    </source>
</evidence>
<dbReference type="PANTHER" id="PTHR12883:SF0">
    <property type="entry name" value="PAT COMPLEX SUBUNIT CCDC47"/>
    <property type="match status" value="1"/>
</dbReference>
<comment type="subcellular location">
    <subcellularLocation>
        <location evidence="1">Membrane</location>
        <topology evidence="1">Single-pass membrane protein</topology>
    </subcellularLocation>
</comment>
<keyword evidence="2 6" id="KW-0812">Transmembrane</keyword>
<dbReference type="EMBL" id="KN831771">
    <property type="protein sequence ID" value="KIM46168.1"/>
    <property type="molecule type" value="Genomic_DNA"/>
</dbReference>
<evidence type="ECO:0000256" key="3">
    <source>
        <dbReference type="ARBA" id="ARBA00022989"/>
    </source>
</evidence>
<keyword evidence="8" id="KW-1185">Reference proteome</keyword>
<dbReference type="AlphaFoldDB" id="A0A0C2Y8L8"/>
<evidence type="ECO:0000256" key="4">
    <source>
        <dbReference type="ARBA" id="ARBA00023136"/>
    </source>
</evidence>
<feature type="transmembrane region" description="Helical" evidence="6">
    <location>
        <begin position="37"/>
        <end position="58"/>
    </location>
</feature>
<evidence type="ECO:0000256" key="5">
    <source>
        <dbReference type="SAM" id="MobiDB-lite"/>
    </source>
</evidence>
<dbReference type="Pfam" id="PF07946">
    <property type="entry name" value="CCDC47"/>
    <property type="match status" value="1"/>
</dbReference>